<keyword evidence="3" id="KW-1185">Reference proteome</keyword>
<keyword evidence="1" id="KW-0812">Transmembrane</keyword>
<name>A0AAN6WQF3_9PEZI</name>
<comment type="caution">
    <text evidence="2">The sequence shown here is derived from an EMBL/GenBank/DDBJ whole genome shotgun (WGS) entry which is preliminary data.</text>
</comment>
<dbReference type="Proteomes" id="UP001302126">
    <property type="component" value="Unassembled WGS sequence"/>
</dbReference>
<dbReference type="EMBL" id="MU864428">
    <property type="protein sequence ID" value="KAK4186259.1"/>
    <property type="molecule type" value="Genomic_DNA"/>
</dbReference>
<reference evidence="2" key="2">
    <citation type="submission" date="2023-05" db="EMBL/GenBank/DDBJ databases">
        <authorList>
            <consortium name="Lawrence Berkeley National Laboratory"/>
            <person name="Steindorff A."/>
            <person name="Hensen N."/>
            <person name="Bonometti L."/>
            <person name="Westerberg I."/>
            <person name="Brannstrom I.O."/>
            <person name="Guillou S."/>
            <person name="Cros-Aarteil S."/>
            <person name="Calhoun S."/>
            <person name="Haridas S."/>
            <person name="Kuo A."/>
            <person name="Mondo S."/>
            <person name="Pangilinan J."/>
            <person name="Riley R."/>
            <person name="Labutti K."/>
            <person name="Andreopoulos B."/>
            <person name="Lipzen A."/>
            <person name="Chen C."/>
            <person name="Yanf M."/>
            <person name="Daum C."/>
            <person name="Ng V."/>
            <person name="Clum A."/>
            <person name="Ohm R."/>
            <person name="Martin F."/>
            <person name="Silar P."/>
            <person name="Natvig D."/>
            <person name="Lalanne C."/>
            <person name="Gautier V."/>
            <person name="Ament-Velasquez S.L."/>
            <person name="Kruys A."/>
            <person name="Hutchinson M.I."/>
            <person name="Powell A.J."/>
            <person name="Barry K."/>
            <person name="Miller A.N."/>
            <person name="Grigoriev I.V."/>
            <person name="Debuchy R."/>
            <person name="Gladieux P."/>
            <person name="Thoren M.H."/>
            <person name="Johannesson H."/>
        </authorList>
    </citation>
    <scope>NUCLEOTIDE SEQUENCE</scope>
    <source>
        <strain evidence="2">PSN309</strain>
    </source>
</reference>
<feature type="transmembrane region" description="Helical" evidence="1">
    <location>
        <begin position="36"/>
        <end position="55"/>
    </location>
</feature>
<evidence type="ECO:0000256" key="1">
    <source>
        <dbReference type="SAM" id="Phobius"/>
    </source>
</evidence>
<gene>
    <name evidence="2" type="ORF">QBC35DRAFT_501796</name>
</gene>
<keyword evidence="1" id="KW-0472">Membrane</keyword>
<feature type="transmembrane region" description="Helical" evidence="1">
    <location>
        <begin position="6"/>
        <end position="29"/>
    </location>
</feature>
<reference evidence="2" key="1">
    <citation type="journal article" date="2023" name="Mol. Phylogenet. Evol.">
        <title>Genome-scale phylogeny and comparative genomics of the fungal order Sordariales.</title>
        <authorList>
            <person name="Hensen N."/>
            <person name="Bonometti L."/>
            <person name="Westerberg I."/>
            <person name="Brannstrom I.O."/>
            <person name="Guillou S."/>
            <person name="Cros-Aarteil S."/>
            <person name="Calhoun S."/>
            <person name="Haridas S."/>
            <person name="Kuo A."/>
            <person name="Mondo S."/>
            <person name="Pangilinan J."/>
            <person name="Riley R."/>
            <person name="LaButti K."/>
            <person name="Andreopoulos B."/>
            <person name="Lipzen A."/>
            <person name="Chen C."/>
            <person name="Yan M."/>
            <person name="Daum C."/>
            <person name="Ng V."/>
            <person name="Clum A."/>
            <person name="Steindorff A."/>
            <person name="Ohm R.A."/>
            <person name="Martin F."/>
            <person name="Silar P."/>
            <person name="Natvig D.O."/>
            <person name="Lalanne C."/>
            <person name="Gautier V."/>
            <person name="Ament-Velasquez S.L."/>
            <person name="Kruys A."/>
            <person name="Hutchinson M.I."/>
            <person name="Powell A.J."/>
            <person name="Barry K."/>
            <person name="Miller A.N."/>
            <person name="Grigoriev I.V."/>
            <person name="Debuchy R."/>
            <person name="Gladieux P."/>
            <person name="Hiltunen Thoren M."/>
            <person name="Johannesson H."/>
        </authorList>
    </citation>
    <scope>NUCLEOTIDE SEQUENCE</scope>
    <source>
        <strain evidence="2">PSN309</strain>
    </source>
</reference>
<sequence length="118" mass="13596">MMVIQFIWPVCVPCICAFTLKNISPILYLGSPIRSTAVFFRCLVFLLPPLLYLALRCPILVNMWLAIYGVTVEERERESPRRSEISRDIAPKHGLVRTENPRMTQMPFEWQVRCGAGL</sequence>
<keyword evidence="1" id="KW-1133">Transmembrane helix</keyword>
<evidence type="ECO:0000313" key="3">
    <source>
        <dbReference type="Proteomes" id="UP001302126"/>
    </source>
</evidence>
<organism evidence="2 3">
    <name type="scientific">Podospora australis</name>
    <dbReference type="NCBI Taxonomy" id="1536484"/>
    <lineage>
        <taxon>Eukaryota</taxon>
        <taxon>Fungi</taxon>
        <taxon>Dikarya</taxon>
        <taxon>Ascomycota</taxon>
        <taxon>Pezizomycotina</taxon>
        <taxon>Sordariomycetes</taxon>
        <taxon>Sordariomycetidae</taxon>
        <taxon>Sordariales</taxon>
        <taxon>Podosporaceae</taxon>
        <taxon>Podospora</taxon>
    </lineage>
</organism>
<protein>
    <submittedName>
        <fullName evidence="2">Uncharacterized protein</fullName>
    </submittedName>
</protein>
<accession>A0AAN6WQF3</accession>
<proteinExistence type="predicted"/>
<evidence type="ECO:0000313" key="2">
    <source>
        <dbReference type="EMBL" id="KAK4186259.1"/>
    </source>
</evidence>
<dbReference type="AlphaFoldDB" id="A0AAN6WQF3"/>